<proteinExistence type="predicted"/>
<evidence type="ECO:0000313" key="2">
    <source>
        <dbReference type="EMBL" id="PJZ57457.1"/>
    </source>
</evidence>
<sequence>MTNKPEPDKVQASPTKRFFVEMLTRDIELEDAILDLIDNCLDGAIRKIGKNNLSNTPEPYKGYFAEIIFDKSSFTIKDNCGGISLSIAKEVAFKLGRPNNSNNNSSHTIGIYGIGMKRAIFKICSEATVISATENENFEVSIPKEWMENDNEWELELKHNSKNQSEIGTTIKMKHIRPEIALKFANSNLNFYSELIQRISSHYSLILEKGFKILVNSYDVKPKSIQFIANFDSDSNNNQTFQPYYYQGKSGKVTIDIVIGFYRPMPSAEEIEDDQEGRHSAEQAGITILCNDRVVLESDKTRLTGWGEETVPNFHNQFIAIAGIVQYSSDDASLLPLTTTKRGIDLGSDLYLYTKKFMREGIRTFTQYTNKWKLNISEEKKHRPNQNYSPKDILSKLSKQKNTNWTKDKSSGNKYDGKRFIPKLPEPERDSAEFKVIRFTKKIKDIEKVSNILFDIKDEKPATVGEAAFDFVLKGSKKK</sequence>
<reference evidence="2 3" key="1">
    <citation type="submission" date="2017-07" db="EMBL/GenBank/DDBJ databases">
        <title>Leptospira spp. isolated from tropical soils.</title>
        <authorList>
            <person name="Thibeaux R."/>
            <person name="Iraola G."/>
            <person name="Ferres I."/>
            <person name="Bierque E."/>
            <person name="Girault D."/>
            <person name="Soupe-Gilbert M.-E."/>
            <person name="Picardeau M."/>
            <person name="Goarant C."/>
        </authorList>
    </citation>
    <scope>NUCLEOTIDE SEQUENCE [LARGE SCALE GENOMIC DNA]</scope>
    <source>
        <strain evidence="2 3">FH4-C-A1</strain>
    </source>
</reference>
<evidence type="ECO:0000256" key="1">
    <source>
        <dbReference type="SAM" id="MobiDB-lite"/>
    </source>
</evidence>
<dbReference type="Gene3D" id="3.30.565.10">
    <property type="entry name" value="Histidine kinase-like ATPase, C-terminal domain"/>
    <property type="match status" value="1"/>
</dbReference>
<dbReference type="Pfam" id="PF13589">
    <property type="entry name" value="HATPase_c_3"/>
    <property type="match status" value="1"/>
</dbReference>
<keyword evidence="3" id="KW-1185">Reference proteome</keyword>
<organism evidence="2 3">
    <name type="scientific">Leptospira barantonii</name>
    <dbReference type="NCBI Taxonomy" id="2023184"/>
    <lineage>
        <taxon>Bacteria</taxon>
        <taxon>Pseudomonadati</taxon>
        <taxon>Spirochaetota</taxon>
        <taxon>Spirochaetia</taxon>
        <taxon>Leptospirales</taxon>
        <taxon>Leptospiraceae</taxon>
        <taxon>Leptospira</taxon>
    </lineage>
</organism>
<dbReference type="SUPFAM" id="SSF55874">
    <property type="entry name" value="ATPase domain of HSP90 chaperone/DNA topoisomerase II/histidine kinase"/>
    <property type="match status" value="1"/>
</dbReference>
<comment type="caution">
    <text evidence="2">The sequence shown here is derived from an EMBL/GenBank/DDBJ whole genome shotgun (WGS) entry which is preliminary data.</text>
</comment>
<name>A0ABX4NLA5_9LEPT</name>
<gene>
    <name evidence="2" type="ORF">CH367_08870</name>
</gene>
<dbReference type="InterPro" id="IPR036890">
    <property type="entry name" value="HATPase_C_sf"/>
</dbReference>
<evidence type="ECO:0000313" key="3">
    <source>
        <dbReference type="Proteomes" id="UP000231879"/>
    </source>
</evidence>
<dbReference type="EMBL" id="NPDS01000003">
    <property type="protein sequence ID" value="PJZ57457.1"/>
    <property type="molecule type" value="Genomic_DNA"/>
</dbReference>
<evidence type="ECO:0008006" key="4">
    <source>
        <dbReference type="Google" id="ProtNLM"/>
    </source>
</evidence>
<dbReference type="RefSeq" id="WP_100762154.1">
    <property type="nucleotide sequence ID" value="NZ_NPDS01000003.1"/>
</dbReference>
<accession>A0ABX4NLA5</accession>
<dbReference type="Proteomes" id="UP000231879">
    <property type="component" value="Unassembled WGS sequence"/>
</dbReference>
<protein>
    <recommendedName>
        <fullName evidence="4">ATP-binding protein</fullName>
    </recommendedName>
</protein>
<feature type="region of interest" description="Disordered" evidence="1">
    <location>
        <begin position="401"/>
        <end position="422"/>
    </location>
</feature>
<feature type="compositionally biased region" description="Basic and acidic residues" evidence="1">
    <location>
        <begin position="406"/>
        <end position="422"/>
    </location>
</feature>